<name>B9RSG3_RICCO</name>
<dbReference type="InParanoid" id="B9RSG3"/>
<protein>
    <submittedName>
        <fullName evidence="1">Uncharacterized protein</fullName>
    </submittedName>
</protein>
<evidence type="ECO:0000313" key="2">
    <source>
        <dbReference type="Proteomes" id="UP000008311"/>
    </source>
</evidence>
<dbReference type="AlphaFoldDB" id="B9RSG3"/>
<dbReference type="Proteomes" id="UP000008311">
    <property type="component" value="Unassembled WGS sequence"/>
</dbReference>
<organism evidence="1 2">
    <name type="scientific">Ricinus communis</name>
    <name type="common">Castor bean</name>
    <dbReference type="NCBI Taxonomy" id="3988"/>
    <lineage>
        <taxon>Eukaryota</taxon>
        <taxon>Viridiplantae</taxon>
        <taxon>Streptophyta</taxon>
        <taxon>Embryophyta</taxon>
        <taxon>Tracheophyta</taxon>
        <taxon>Spermatophyta</taxon>
        <taxon>Magnoliopsida</taxon>
        <taxon>eudicotyledons</taxon>
        <taxon>Gunneridae</taxon>
        <taxon>Pentapetalae</taxon>
        <taxon>rosids</taxon>
        <taxon>fabids</taxon>
        <taxon>Malpighiales</taxon>
        <taxon>Euphorbiaceae</taxon>
        <taxon>Acalyphoideae</taxon>
        <taxon>Acalypheae</taxon>
        <taxon>Ricinus</taxon>
    </lineage>
</organism>
<sequence>MNRSSRHRLFMQQDMFCVVLRFWAPSIHSLIFPFGPASPTLKDTFLLIGLPILGEEMTILLDAIGLLLPVHEYIICLVSGKPSTEILPLARVMVSRRIFALGTMLLAYTYHSFRQAVTDLPCLKLAVTYGLFNFGGLPTFLHFDLSHDGLPLKALKAQILADFIVQVTNMGEERIELKSWDMFLDGASNEKGASIRIILKELSKEYKAIIISLELAHEVRPRISESSVIRP</sequence>
<keyword evidence="2" id="KW-1185">Reference proteome</keyword>
<reference evidence="2" key="1">
    <citation type="journal article" date="2010" name="Nat. Biotechnol.">
        <title>Draft genome sequence of the oilseed species Ricinus communis.</title>
        <authorList>
            <person name="Chan A.P."/>
            <person name="Crabtree J."/>
            <person name="Zhao Q."/>
            <person name="Lorenzi H."/>
            <person name="Orvis J."/>
            <person name="Puiu D."/>
            <person name="Melake-Berhan A."/>
            <person name="Jones K.M."/>
            <person name="Redman J."/>
            <person name="Chen G."/>
            <person name="Cahoon E.B."/>
            <person name="Gedil M."/>
            <person name="Stanke M."/>
            <person name="Haas B.J."/>
            <person name="Wortman J.R."/>
            <person name="Fraser-Liggett C.M."/>
            <person name="Ravel J."/>
            <person name="Rabinowicz P.D."/>
        </authorList>
    </citation>
    <scope>NUCLEOTIDE SEQUENCE [LARGE SCALE GENOMIC DNA]</scope>
    <source>
        <strain evidence="2">cv. Hale</strain>
    </source>
</reference>
<gene>
    <name evidence="1" type="ORF">RCOM_1243100</name>
</gene>
<dbReference type="EMBL" id="EQ973810">
    <property type="protein sequence ID" value="EEF45701.1"/>
    <property type="molecule type" value="Genomic_DNA"/>
</dbReference>
<accession>B9RSG3</accession>
<proteinExistence type="predicted"/>
<evidence type="ECO:0000313" key="1">
    <source>
        <dbReference type="EMBL" id="EEF45701.1"/>
    </source>
</evidence>